<evidence type="ECO:0000259" key="7">
    <source>
        <dbReference type="Pfam" id="PF13407"/>
    </source>
</evidence>
<evidence type="ECO:0000313" key="9">
    <source>
        <dbReference type="EMBL" id="MBB5227074.1"/>
    </source>
</evidence>
<dbReference type="AlphaFoldDB" id="A0A7W8LMZ5"/>
<comment type="similarity">
    <text evidence="2">Belongs to the bacterial solute-binding protein 2 family.</text>
</comment>
<keyword evidence="3" id="KW-0813">Transport</keyword>
<feature type="chain" id="PRO_5031335383" evidence="6">
    <location>
        <begin position="21"/>
        <end position="396"/>
    </location>
</feature>
<feature type="signal peptide" evidence="6">
    <location>
        <begin position="1"/>
        <end position="20"/>
    </location>
</feature>
<dbReference type="GO" id="GO:0030246">
    <property type="term" value="F:carbohydrate binding"/>
    <property type="evidence" value="ECO:0007669"/>
    <property type="project" value="TreeGrafter"/>
</dbReference>
<accession>A0A7W8LMZ5</accession>
<name>A0A7W8LMZ5_9SPIR</name>
<dbReference type="RefSeq" id="WP_184660956.1">
    <property type="nucleotide sequence ID" value="NZ_JACHFQ010000008.1"/>
</dbReference>
<dbReference type="Pfam" id="PF18610">
    <property type="entry name" value="Peripla_BP_7"/>
    <property type="match status" value="1"/>
</dbReference>
<dbReference type="PANTHER" id="PTHR30036">
    <property type="entry name" value="D-XYLOSE-BINDING PERIPLASMIC PROTEIN"/>
    <property type="match status" value="1"/>
</dbReference>
<dbReference type="Gene3D" id="3.40.50.2300">
    <property type="match status" value="1"/>
</dbReference>
<organism evidence="9 10">
    <name type="scientific">Treponema ruminis</name>
    <dbReference type="NCBI Taxonomy" id="744515"/>
    <lineage>
        <taxon>Bacteria</taxon>
        <taxon>Pseudomonadati</taxon>
        <taxon>Spirochaetota</taxon>
        <taxon>Spirochaetia</taxon>
        <taxon>Spirochaetales</taxon>
        <taxon>Treponemataceae</taxon>
        <taxon>Treponema</taxon>
    </lineage>
</organism>
<evidence type="ECO:0000256" key="2">
    <source>
        <dbReference type="ARBA" id="ARBA00007639"/>
    </source>
</evidence>
<keyword evidence="10" id="KW-1185">Reference proteome</keyword>
<evidence type="ECO:0000256" key="4">
    <source>
        <dbReference type="ARBA" id="ARBA00022597"/>
    </source>
</evidence>
<dbReference type="InterPro" id="IPR040740">
    <property type="entry name" value="MglB-2_Peripla_BP"/>
</dbReference>
<feature type="domain" description="Periplasmic binding protein" evidence="7">
    <location>
        <begin position="31"/>
        <end position="253"/>
    </location>
</feature>
<evidence type="ECO:0000256" key="6">
    <source>
        <dbReference type="SAM" id="SignalP"/>
    </source>
</evidence>
<comment type="caution">
    <text evidence="9">The sequence shown here is derived from an EMBL/GenBank/DDBJ whole genome shotgun (WGS) entry which is preliminary data.</text>
</comment>
<dbReference type="InterPro" id="IPR025997">
    <property type="entry name" value="SBP_2_dom"/>
</dbReference>
<dbReference type="PROSITE" id="PS51257">
    <property type="entry name" value="PROKAR_LIPOPROTEIN"/>
    <property type="match status" value="1"/>
</dbReference>
<dbReference type="GO" id="GO:0030288">
    <property type="term" value="C:outer membrane-bounded periplasmic space"/>
    <property type="evidence" value="ECO:0007669"/>
    <property type="project" value="TreeGrafter"/>
</dbReference>
<evidence type="ECO:0000259" key="8">
    <source>
        <dbReference type="Pfam" id="PF18610"/>
    </source>
</evidence>
<proteinExistence type="inferred from homology"/>
<evidence type="ECO:0000256" key="5">
    <source>
        <dbReference type="ARBA" id="ARBA00022729"/>
    </source>
</evidence>
<sequence length="396" mass="42693">MKKFISSLVAITLTAGVFTACNDKKVVPNKDKPVIFFNRQPSDPKTGEIDMSSMNWNDQTFYVGFDAASGGIVQGKLITTFLASADPSIDRNGDGIIGYVLCIGDVGHNDSKARTEGIRKALGTWKGTTDPQTVKEGSVKVSGKEYKVRELEGKPMTGADGSTWNSTAATESMNKWVEQFGNEIDIVISNNDGMAIGCLQAEKFPQGLPIFGYDANSDAIEAIGAGKLTGTVSQNVDAQATATLQLIRNALDGVAADEIVKNGIQKTDKYGNKITAPIDYIPAMKALLAQNTGVNKDNWIYYTAGTRDVAIKHTNAPEKKVLLTLYNGADDFLASSYLPALNYYAPLLGLNLTIVLGDGQNESSCLNDFTNVDDYDAYAINMIKTNSGRDYLQKLN</sequence>
<feature type="domain" description="MglB-2 periplasmic binding protein" evidence="8">
    <location>
        <begin position="318"/>
        <end position="388"/>
    </location>
</feature>
<evidence type="ECO:0000313" key="10">
    <source>
        <dbReference type="Proteomes" id="UP000518887"/>
    </source>
</evidence>
<reference evidence="9 10" key="1">
    <citation type="submission" date="2020-08" db="EMBL/GenBank/DDBJ databases">
        <title>Genomic Encyclopedia of Type Strains, Phase IV (KMG-IV): sequencing the most valuable type-strain genomes for metagenomic binning, comparative biology and taxonomic classification.</title>
        <authorList>
            <person name="Goeker M."/>
        </authorList>
    </citation>
    <scope>NUCLEOTIDE SEQUENCE [LARGE SCALE GENOMIC DNA]</scope>
    <source>
        <strain evidence="9 10">DSM 103462</strain>
    </source>
</reference>
<comment type="subcellular location">
    <subcellularLocation>
        <location evidence="1">Cell envelope</location>
    </subcellularLocation>
</comment>
<dbReference type="SUPFAM" id="SSF53822">
    <property type="entry name" value="Periplasmic binding protein-like I"/>
    <property type="match status" value="1"/>
</dbReference>
<keyword evidence="4" id="KW-0762">Sugar transport</keyword>
<protein>
    <submittedName>
        <fullName evidence="9">Methyl-galactoside transport system substrate-binding protein</fullName>
    </submittedName>
</protein>
<dbReference type="Proteomes" id="UP000518887">
    <property type="component" value="Unassembled WGS sequence"/>
</dbReference>
<dbReference type="EMBL" id="JACHFQ010000008">
    <property type="protein sequence ID" value="MBB5227074.1"/>
    <property type="molecule type" value="Genomic_DNA"/>
</dbReference>
<evidence type="ECO:0000256" key="1">
    <source>
        <dbReference type="ARBA" id="ARBA00004196"/>
    </source>
</evidence>
<gene>
    <name evidence="9" type="ORF">HNP76_002470</name>
</gene>
<dbReference type="PANTHER" id="PTHR30036:SF2">
    <property type="entry name" value="D-GALACTOSE_METHYL-GALACTOSIDE BINDING PERIPLASMIC PROTEIN MGLB"/>
    <property type="match status" value="1"/>
</dbReference>
<dbReference type="InterPro" id="IPR050555">
    <property type="entry name" value="Bact_Solute-Bind_Prot2"/>
</dbReference>
<dbReference type="InterPro" id="IPR028082">
    <property type="entry name" value="Peripla_BP_I"/>
</dbReference>
<dbReference type="Pfam" id="PF13407">
    <property type="entry name" value="Peripla_BP_4"/>
    <property type="match status" value="1"/>
</dbReference>
<keyword evidence="5 6" id="KW-0732">Signal</keyword>
<evidence type="ECO:0000256" key="3">
    <source>
        <dbReference type="ARBA" id="ARBA00022448"/>
    </source>
</evidence>